<comment type="similarity">
    <text evidence="2 17">Belongs to the small GTPase superfamily. SAR1 family.</text>
</comment>
<dbReference type="GO" id="GO:0006886">
    <property type="term" value="P:intracellular protein transport"/>
    <property type="evidence" value="ECO:0007669"/>
    <property type="project" value="InterPro"/>
</dbReference>
<feature type="binding site" evidence="14">
    <location>
        <position position="431"/>
    </location>
    <ligand>
        <name>GTP</name>
        <dbReference type="ChEBI" id="CHEBI:37565"/>
    </ligand>
</feature>
<dbReference type="GO" id="GO:0005783">
    <property type="term" value="C:endoplasmic reticulum"/>
    <property type="evidence" value="ECO:0007669"/>
    <property type="project" value="UniProtKB-SubCell"/>
</dbReference>
<gene>
    <name evidence="19" type="ORF">JXQ802_LOCUS10532</name>
</gene>
<evidence type="ECO:0000256" key="10">
    <source>
        <dbReference type="ARBA" id="ARBA00023134"/>
    </source>
</evidence>
<comment type="caution">
    <text evidence="19">The sequence shown here is derived from an EMBL/GenBank/DDBJ whole genome shotgun (WGS) entry which is preliminary data.</text>
</comment>
<evidence type="ECO:0000256" key="15">
    <source>
        <dbReference type="PIRSR" id="PIRSR606689-1"/>
    </source>
</evidence>
<evidence type="ECO:0000256" key="11">
    <source>
        <dbReference type="ARBA" id="ARBA00037843"/>
    </source>
</evidence>
<feature type="compositionally biased region" description="Basic and acidic residues" evidence="18">
    <location>
        <begin position="215"/>
        <end position="226"/>
    </location>
</feature>
<reference evidence="19" key="1">
    <citation type="submission" date="2021-02" db="EMBL/GenBank/DDBJ databases">
        <authorList>
            <person name="Nowell W R."/>
        </authorList>
    </citation>
    <scope>NUCLEOTIDE SEQUENCE</scope>
</reference>
<comment type="catalytic activity">
    <reaction evidence="12">
        <text>GTP + H2O = GDP + phosphate + H(+)</text>
        <dbReference type="Rhea" id="RHEA:19669"/>
        <dbReference type="ChEBI" id="CHEBI:15377"/>
        <dbReference type="ChEBI" id="CHEBI:15378"/>
        <dbReference type="ChEBI" id="CHEBI:37565"/>
        <dbReference type="ChEBI" id="CHEBI:43474"/>
        <dbReference type="ChEBI" id="CHEBI:58189"/>
        <dbReference type="EC" id="3.6.5.2"/>
    </reaction>
    <physiologicalReaction direction="left-to-right" evidence="12">
        <dbReference type="Rhea" id="RHEA:19670"/>
    </physiologicalReaction>
</comment>
<feature type="binding site" evidence="14">
    <location>
        <position position="296"/>
    </location>
    <ligand>
        <name>GTP</name>
        <dbReference type="ChEBI" id="CHEBI:37565"/>
    </ligand>
</feature>
<keyword evidence="5 14" id="KW-0547">Nucleotide-binding</keyword>
<feature type="binding site" evidence="15">
    <location>
        <position position="337"/>
    </location>
    <ligand>
        <name>GTP</name>
        <dbReference type="ChEBI" id="CHEBI:37565"/>
    </ligand>
</feature>
<feature type="binding site" evidence="14">
    <location>
        <position position="297"/>
    </location>
    <ligand>
        <name>GTP</name>
        <dbReference type="ChEBI" id="CHEBI:37565"/>
    </ligand>
</feature>
<evidence type="ECO:0000256" key="3">
    <source>
        <dbReference type="ARBA" id="ARBA00011984"/>
    </source>
</evidence>
<keyword evidence="10 15" id="KW-0342">GTP-binding</keyword>
<keyword evidence="13" id="KW-0460">Magnesium</keyword>
<dbReference type="SMART" id="SM00177">
    <property type="entry name" value="ARF"/>
    <property type="match status" value="1"/>
</dbReference>
<sequence length="453" mass="52933">MTDDEIIFYKREKLKFNELLSKFDWTEDCLLKEQKTLIQCPIDRGHRFPIGSKHVQHCQLVKEGFSKEYLKELAECEQEKQLLNQSGILFTPSQLSDIVHRPITITNNLPLSIEQATILFSPGERSLIAQAVHNEALRLGIVPSTSHSIIDNQLVQSQKSNISQQLNKLAELRDQKRRPTKYVTRPTKKNFYDIAREMINTEMKFIEQVNHQIDSDQTKHDKDHSKEHKHKHKHRSSSKKTRRSSHTKEKYYYSNSNMWSVITWIRDFIAEYTWFWWSSNDSKSNTVLLVGLDDAGKTTLTGRLTQNRLIQAPPTSQPSKHEIKIGSTLLAITDVGGHKQARRLWRDYMFSSTRLIFMIDASNRQRLPEARSELLNILDDDDLKFVPLLILANKIDIIDTAYSENELRYLLQIEKYLNEENPRIKLCMCSIKRNEGFTDGLRWLVKQPIKLDN</sequence>
<dbReference type="InterPro" id="IPR005225">
    <property type="entry name" value="Small_GTP-bd"/>
</dbReference>
<feature type="binding site" evidence="14">
    <location>
        <position position="396"/>
    </location>
    <ligand>
        <name>GTP</name>
        <dbReference type="ChEBI" id="CHEBI:37565"/>
    </ligand>
</feature>
<evidence type="ECO:0000256" key="12">
    <source>
        <dbReference type="ARBA" id="ARBA00047660"/>
    </source>
</evidence>
<evidence type="ECO:0000256" key="8">
    <source>
        <dbReference type="ARBA" id="ARBA00022927"/>
    </source>
</evidence>
<dbReference type="PANTHER" id="PTHR45684">
    <property type="entry name" value="RE74312P"/>
    <property type="match status" value="1"/>
</dbReference>
<dbReference type="EMBL" id="CAJNOL010000202">
    <property type="protein sequence ID" value="CAF0928933.1"/>
    <property type="molecule type" value="Genomic_DNA"/>
</dbReference>
<evidence type="ECO:0000313" key="20">
    <source>
        <dbReference type="Proteomes" id="UP000663870"/>
    </source>
</evidence>
<evidence type="ECO:0000256" key="4">
    <source>
        <dbReference type="ARBA" id="ARBA00022448"/>
    </source>
</evidence>
<dbReference type="AlphaFoldDB" id="A0A814BMZ0"/>
<evidence type="ECO:0000256" key="17">
    <source>
        <dbReference type="RuleBase" id="RU003926"/>
    </source>
</evidence>
<dbReference type="GO" id="GO:0003925">
    <property type="term" value="F:G protein activity"/>
    <property type="evidence" value="ECO:0007669"/>
    <property type="project" value="UniProtKB-EC"/>
</dbReference>
<keyword evidence="4 17" id="KW-0813">Transport</keyword>
<evidence type="ECO:0000313" key="19">
    <source>
        <dbReference type="EMBL" id="CAF0928933.1"/>
    </source>
</evidence>
<dbReference type="SMART" id="SM00178">
    <property type="entry name" value="SAR"/>
    <property type="match status" value="1"/>
</dbReference>
<organism evidence="19 20">
    <name type="scientific">Rotaria sordida</name>
    <dbReference type="NCBI Taxonomy" id="392033"/>
    <lineage>
        <taxon>Eukaryota</taxon>
        <taxon>Metazoa</taxon>
        <taxon>Spiralia</taxon>
        <taxon>Gnathifera</taxon>
        <taxon>Rotifera</taxon>
        <taxon>Eurotatoria</taxon>
        <taxon>Bdelloidea</taxon>
        <taxon>Philodinida</taxon>
        <taxon>Philodinidae</taxon>
        <taxon>Rotaria</taxon>
    </lineage>
</organism>
<feature type="region of interest" description="Disordered" evidence="18">
    <location>
        <begin position="215"/>
        <end position="247"/>
    </location>
</feature>
<feature type="binding site" evidence="15">
    <location>
        <begin position="291"/>
        <end position="298"/>
    </location>
    <ligand>
        <name>GTP</name>
        <dbReference type="ChEBI" id="CHEBI:37565"/>
    </ligand>
</feature>
<feature type="binding site" evidence="14">
    <location>
        <position position="393"/>
    </location>
    <ligand>
        <name>GTP</name>
        <dbReference type="ChEBI" id="CHEBI:37565"/>
    </ligand>
</feature>
<evidence type="ECO:0000256" key="1">
    <source>
        <dbReference type="ARBA" id="ARBA00004240"/>
    </source>
</evidence>
<dbReference type="Pfam" id="PF00025">
    <property type="entry name" value="Arf"/>
    <property type="match status" value="1"/>
</dbReference>
<evidence type="ECO:0000256" key="5">
    <source>
        <dbReference type="ARBA" id="ARBA00022741"/>
    </source>
</evidence>
<keyword evidence="7 17" id="KW-0931">ER-Golgi transport</keyword>
<dbReference type="Gene3D" id="3.40.50.300">
    <property type="entry name" value="P-loop containing nucleotide triphosphate hydrolases"/>
    <property type="match status" value="1"/>
</dbReference>
<evidence type="ECO:0000256" key="16">
    <source>
        <dbReference type="PIRSR" id="PIRSR606689-2"/>
    </source>
</evidence>
<feature type="binding site" evidence="13">
    <location>
        <position position="293"/>
    </location>
    <ligand>
        <name>Mg(2+)</name>
        <dbReference type="ChEBI" id="CHEBI:18420"/>
    </ligand>
</feature>
<proteinExistence type="inferred from homology"/>
<evidence type="ECO:0000256" key="6">
    <source>
        <dbReference type="ARBA" id="ARBA00022824"/>
    </source>
</evidence>
<evidence type="ECO:0000256" key="9">
    <source>
        <dbReference type="ARBA" id="ARBA00023034"/>
    </source>
</evidence>
<keyword evidence="8 17" id="KW-0653">Protein transport</keyword>
<dbReference type="Proteomes" id="UP000663870">
    <property type="component" value="Unassembled WGS sequence"/>
</dbReference>
<evidence type="ECO:0000256" key="7">
    <source>
        <dbReference type="ARBA" id="ARBA00022892"/>
    </source>
</evidence>
<feature type="binding site" evidence="16">
    <location>
        <position position="315"/>
    </location>
    <ligand>
        <name>Mg(2+)</name>
        <dbReference type="ChEBI" id="CHEBI:18420"/>
    </ligand>
</feature>
<dbReference type="GO" id="GO:0046872">
    <property type="term" value="F:metal ion binding"/>
    <property type="evidence" value="ECO:0007669"/>
    <property type="project" value="UniProtKB-KW"/>
</dbReference>
<protein>
    <recommendedName>
        <fullName evidence="3">small monomeric GTPase</fullName>
        <ecNumber evidence="3">3.6.5.2</ecNumber>
    </recommendedName>
</protein>
<dbReference type="NCBIfam" id="TIGR00231">
    <property type="entry name" value="small_GTP"/>
    <property type="match status" value="1"/>
</dbReference>
<keyword evidence="6 17" id="KW-0256">Endoplasmic reticulum</keyword>
<feature type="binding site" evidence="14">
    <location>
        <position position="394"/>
    </location>
    <ligand>
        <name>GTP</name>
        <dbReference type="ChEBI" id="CHEBI:37565"/>
    </ligand>
</feature>
<keyword evidence="20" id="KW-1185">Reference proteome</keyword>
<evidence type="ECO:0000256" key="13">
    <source>
        <dbReference type="PIRSR" id="PIRSR606687-1"/>
    </source>
</evidence>
<feature type="binding site" evidence="16">
    <location>
        <position position="298"/>
    </location>
    <ligand>
        <name>Mg(2+)</name>
        <dbReference type="ChEBI" id="CHEBI:18420"/>
    </ligand>
</feature>
<keyword evidence="13" id="KW-0479">Metal-binding</keyword>
<dbReference type="PROSITE" id="PS51417">
    <property type="entry name" value="ARF"/>
    <property type="match status" value="1"/>
</dbReference>
<dbReference type="InterPro" id="IPR006687">
    <property type="entry name" value="Small_GTPase_SAR1"/>
</dbReference>
<dbReference type="GO" id="GO:0032580">
    <property type="term" value="C:Golgi cisterna membrane"/>
    <property type="evidence" value="ECO:0007669"/>
    <property type="project" value="UniProtKB-SubCell"/>
</dbReference>
<feature type="binding site" evidence="15">
    <location>
        <begin position="393"/>
        <end position="396"/>
    </location>
    <ligand>
        <name>GTP</name>
        <dbReference type="ChEBI" id="CHEBI:37565"/>
    </ligand>
</feature>
<accession>A0A814BMZ0</accession>
<keyword evidence="9 17" id="KW-0333">Golgi apparatus</keyword>
<feature type="binding site" evidence="14">
    <location>
        <position position="299"/>
    </location>
    <ligand>
        <name>GTP</name>
        <dbReference type="ChEBI" id="CHEBI:37565"/>
    </ligand>
</feature>
<evidence type="ECO:0000256" key="14">
    <source>
        <dbReference type="PIRSR" id="PIRSR606687-2"/>
    </source>
</evidence>
<dbReference type="GO" id="GO:0005525">
    <property type="term" value="F:GTP binding"/>
    <property type="evidence" value="ECO:0007669"/>
    <property type="project" value="UniProtKB-KW"/>
</dbReference>
<dbReference type="PRINTS" id="PR00328">
    <property type="entry name" value="SAR1GTPBP"/>
</dbReference>
<dbReference type="InterPro" id="IPR006689">
    <property type="entry name" value="Small_GTPase_ARF/SAR"/>
</dbReference>
<evidence type="ECO:0000256" key="18">
    <source>
        <dbReference type="SAM" id="MobiDB-lite"/>
    </source>
</evidence>
<name>A0A814BMZ0_9BILA</name>
<dbReference type="GO" id="GO:0016192">
    <property type="term" value="P:vesicle-mediated transport"/>
    <property type="evidence" value="ECO:0007669"/>
    <property type="project" value="UniProtKB-KW"/>
</dbReference>
<feature type="binding site" evidence="14">
    <location>
        <position position="298"/>
    </location>
    <ligand>
        <name>GTP</name>
        <dbReference type="ChEBI" id="CHEBI:37565"/>
    </ligand>
</feature>
<dbReference type="EC" id="3.6.5.2" evidence="3"/>
<evidence type="ECO:0000256" key="2">
    <source>
        <dbReference type="ARBA" id="ARBA00007507"/>
    </source>
</evidence>
<feature type="compositionally biased region" description="Basic residues" evidence="18">
    <location>
        <begin position="227"/>
        <end position="245"/>
    </location>
</feature>
<comment type="subcellular location">
    <subcellularLocation>
        <location evidence="1">Endoplasmic reticulum</location>
    </subcellularLocation>
    <subcellularLocation>
        <location evidence="11">Golgi apparatus</location>
        <location evidence="11">Golgi stack membrane</location>
        <topology evidence="11">Peripheral membrane protein</topology>
    </subcellularLocation>
</comment>
<dbReference type="SUPFAM" id="SSF52540">
    <property type="entry name" value="P-loop containing nucleoside triphosphate hydrolases"/>
    <property type="match status" value="1"/>
</dbReference>
<dbReference type="PROSITE" id="PS51422">
    <property type="entry name" value="SAR1"/>
    <property type="match status" value="1"/>
</dbReference>
<dbReference type="InterPro" id="IPR027417">
    <property type="entry name" value="P-loop_NTPase"/>
</dbReference>